<proteinExistence type="predicted"/>
<accession>A0AAF0AYL2</accession>
<dbReference type="EMBL" id="CP115613">
    <property type="protein sequence ID" value="WBW75125.1"/>
    <property type="molecule type" value="Genomic_DNA"/>
</dbReference>
<keyword evidence="7" id="KW-1185">Reference proteome</keyword>
<dbReference type="AlphaFoldDB" id="A0AAF0AYL2"/>
<dbReference type="InterPro" id="IPR056552">
    <property type="entry name" value="Ribonucl_Kappa"/>
</dbReference>
<keyword evidence="4 5" id="KW-0472">Membrane</keyword>
<evidence type="ECO:0000256" key="2">
    <source>
        <dbReference type="ARBA" id="ARBA00022692"/>
    </source>
</evidence>
<evidence type="ECO:0000256" key="4">
    <source>
        <dbReference type="ARBA" id="ARBA00023136"/>
    </source>
</evidence>
<comment type="subcellular location">
    <subcellularLocation>
        <location evidence="1">Membrane</location>
    </subcellularLocation>
</comment>
<sequence length="86" mass="9051">MKPLVSAGLAQGCTGLSLIGIIFLSVLSFLFAHEAEALMHDLAGSGLTGSQVAKTCIGAVVIYTVFFLFCGSQVLVARYQNRVQLS</sequence>
<keyword evidence="2 5" id="KW-0812">Transmembrane</keyword>
<dbReference type="GeneID" id="80878098"/>
<dbReference type="KEGG" id="som:SOMG_04629"/>
<gene>
    <name evidence="6" type="ORF">SOMG_04629</name>
</gene>
<dbReference type="RefSeq" id="XP_056039368.1">
    <property type="nucleotide sequence ID" value="XM_056183409.1"/>
</dbReference>
<evidence type="ECO:0000256" key="3">
    <source>
        <dbReference type="ARBA" id="ARBA00022989"/>
    </source>
</evidence>
<keyword evidence="3 5" id="KW-1133">Transmembrane helix</keyword>
<protein>
    <submittedName>
        <fullName evidence="6">Small endoribonuclease with 2 transmembrane domain</fullName>
    </submittedName>
</protein>
<organism evidence="6 7">
    <name type="scientific">Schizosaccharomyces osmophilus</name>
    <dbReference type="NCBI Taxonomy" id="2545709"/>
    <lineage>
        <taxon>Eukaryota</taxon>
        <taxon>Fungi</taxon>
        <taxon>Dikarya</taxon>
        <taxon>Ascomycota</taxon>
        <taxon>Taphrinomycotina</taxon>
        <taxon>Schizosaccharomycetes</taxon>
        <taxon>Schizosaccharomycetales</taxon>
        <taxon>Schizosaccharomycetaceae</taxon>
        <taxon>Schizosaccharomyces</taxon>
    </lineage>
</organism>
<feature type="transmembrane region" description="Helical" evidence="5">
    <location>
        <begin position="12"/>
        <end position="32"/>
    </location>
</feature>
<reference evidence="6 7" key="1">
    <citation type="journal article" date="2023" name="G3 (Bethesda)">
        <title>A high-quality reference genome for the fission yeast Schizosaccharomyces osmophilus.</title>
        <authorList>
            <person name="Jia G.S."/>
            <person name="Zhang W.C."/>
            <person name="Liang Y."/>
            <person name="Liu X.H."/>
            <person name="Rhind N."/>
            <person name="Pidoux A."/>
            <person name="Brysch-Herzberg M."/>
            <person name="Du L.L."/>
        </authorList>
    </citation>
    <scope>NUCLEOTIDE SEQUENCE [LARGE SCALE GENOMIC DNA]</scope>
    <source>
        <strain evidence="6 7">CBS 15793</strain>
    </source>
</reference>
<evidence type="ECO:0000313" key="7">
    <source>
        <dbReference type="Proteomes" id="UP001212411"/>
    </source>
</evidence>
<evidence type="ECO:0000256" key="5">
    <source>
        <dbReference type="SAM" id="Phobius"/>
    </source>
</evidence>
<name>A0AAF0AYL2_9SCHI</name>
<dbReference type="Pfam" id="PF23489">
    <property type="entry name" value="V-ATPase_su_f"/>
    <property type="match status" value="1"/>
</dbReference>
<evidence type="ECO:0000256" key="1">
    <source>
        <dbReference type="ARBA" id="ARBA00004370"/>
    </source>
</evidence>
<dbReference type="GO" id="GO:0016020">
    <property type="term" value="C:membrane"/>
    <property type="evidence" value="ECO:0007669"/>
    <property type="project" value="UniProtKB-SubCell"/>
</dbReference>
<evidence type="ECO:0000313" key="6">
    <source>
        <dbReference type="EMBL" id="WBW75125.1"/>
    </source>
</evidence>
<dbReference type="Proteomes" id="UP001212411">
    <property type="component" value="Chromosome 3"/>
</dbReference>
<feature type="transmembrane region" description="Helical" evidence="5">
    <location>
        <begin position="52"/>
        <end position="76"/>
    </location>
</feature>